<feature type="domain" description="Lycopene cyclase" evidence="9">
    <location>
        <begin position="15"/>
        <end position="95"/>
    </location>
</feature>
<dbReference type="InterPro" id="IPR017825">
    <property type="entry name" value="Lycopene_cyclase_dom"/>
</dbReference>
<evidence type="ECO:0000259" key="9">
    <source>
        <dbReference type="Pfam" id="PF18916"/>
    </source>
</evidence>
<keyword evidence="11" id="KW-1185">Reference proteome</keyword>
<comment type="pathway">
    <text evidence="2">Carotenoid biosynthesis.</text>
</comment>
<evidence type="ECO:0000256" key="3">
    <source>
        <dbReference type="ARBA" id="ARBA00022692"/>
    </source>
</evidence>
<evidence type="ECO:0000313" key="10">
    <source>
        <dbReference type="EMBL" id="MFC3456158.1"/>
    </source>
</evidence>
<dbReference type="RefSeq" id="WP_378247263.1">
    <property type="nucleotide sequence ID" value="NZ_JBHRWK010000143.1"/>
</dbReference>
<dbReference type="EMBL" id="JBHRWK010000143">
    <property type="protein sequence ID" value="MFC3456158.1"/>
    <property type="molecule type" value="Genomic_DNA"/>
</dbReference>
<name>A0ABV7PAM5_9PSEU</name>
<protein>
    <submittedName>
        <fullName evidence="10">Lycopene cyclase domain-containing protein</fullName>
    </submittedName>
</protein>
<keyword evidence="4" id="KW-0125">Carotenoid biosynthesis</keyword>
<evidence type="ECO:0000256" key="7">
    <source>
        <dbReference type="ARBA" id="ARBA00023235"/>
    </source>
</evidence>
<evidence type="ECO:0000313" key="11">
    <source>
        <dbReference type="Proteomes" id="UP001595645"/>
    </source>
</evidence>
<dbReference type="NCBIfam" id="TIGR03462">
    <property type="entry name" value="CarR_dom_SF"/>
    <property type="match status" value="2"/>
</dbReference>
<evidence type="ECO:0000256" key="2">
    <source>
        <dbReference type="ARBA" id="ARBA00004829"/>
    </source>
</evidence>
<organism evidence="10 11">
    <name type="scientific">Amycolatopsis speibonae</name>
    <dbReference type="NCBI Taxonomy" id="1450224"/>
    <lineage>
        <taxon>Bacteria</taxon>
        <taxon>Bacillati</taxon>
        <taxon>Actinomycetota</taxon>
        <taxon>Actinomycetes</taxon>
        <taxon>Pseudonocardiales</taxon>
        <taxon>Pseudonocardiaceae</taxon>
        <taxon>Amycolatopsis</taxon>
    </lineage>
</organism>
<feature type="transmembrane region" description="Helical" evidence="8">
    <location>
        <begin position="83"/>
        <end position="101"/>
    </location>
</feature>
<evidence type="ECO:0000256" key="4">
    <source>
        <dbReference type="ARBA" id="ARBA00022746"/>
    </source>
</evidence>
<proteinExistence type="predicted"/>
<keyword evidence="6 8" id="KW-0472">Membrane</keyword>
<feature type="transmembrane region" description="Helical" evidence="8">
    <location>
        <begin position="216"/>
        <end position="236"/>
    </location>
</feature>
<feature type="transmembrane region" description="Helical" evidence="8">
    <location>
        <begin position="37"/>
        <end position="59"/>
    </location>
</feature>
<comment type="caution">
    <text evidence="10">The sequence shown here is derived from an EMBL/GenBank/DDBJ whole genome shotgun (WGS) entry which is preliminary data.</text>
</comment>
<sequence length="253" mass="28317">MIYREFLAGVLAPLIVVSALLFAWRHRTTRANWTGRFVLMGLLAVLAVCYTAPWDGWIIRNSVWSYPPDSIWGTIADVPIEEYLFMIGQTLFVGFWTLTVLPTTPMRAPSASRSWRRPVYSALWLTAALIGGVAAALDTNALYLGSMLVWFGPPLALQAAVGADLLWAARRRRLAALSITVVLWFADLFAIRSGTWQISSAHTSGVMLFGLPIEEALFFLVTTMLITNSFVLLSFSTTRSRLRLRRQYDHSTL</sequence>
<feature type="transmembrane region" description="Helical" evidence="8">
    <location>
        <begin position="149"/>
        <end position="167"/>
    </location>
</feature>
<dbReference type="Pfam" id="PF18916">
    <property type="entry name" value="Lycopene_cyc"/>
    <property type="match status" value="2"/>
</dbReference>
<evidence type="ECO:0000256" key="1">
    <source>
        <dbReference type="ARBA" id="ARBA00004141"/>
    </source>
</evidence>
<feature type="transmembrane region" description="Helical" evidence="8">
    <location>
        <begin position="174"/>
        <end position="196"/>
    </location>
</feature>
<accession>A0ABV7PAM5</accession>
<gene>
    <name evidence="10" type="ORF">ACFOSH_42605</name>
</gene>
<reference evidence="11" key="1">
    <citation type="journal article" date="2019" name="Int. J. Syst. Evol. Microbiol.">
        <title>The Global Catalogue of Microorganisms (GCM) 10K type strain sequencing project: providing services to taxonomists for standard genome sequencing and annotation.</title>
        <authorList>
            <consortium name="The Broad Institute Genomics Platform"/>
            <consortium name="The Broad Institute Genome Sequencing Center for Infectious Disease"/>
            <person name="Wu L."/>
            <person name="Ma J."/>
        </authorList>
    </citation>
    <scope>NUCLEOTIDE SEQUENCE [LARGE SCALE GENOMIC DNA]</scope>
    <source>
        <strain evidence="11">CGMCC 4.7676</strain>
    </source>
</reference>
<feature type="domain" description="Lycopene cyclase" evidence="9">
    <location>
        <begin position="170"/>
        <end position="230"/>
    </location>
</feature>
<feature type="transmembrane region" description="Helical" evidence="8">
    <location>
        <begin position="6"/>
        <end position="25"/>
    </location>
</feature>
<comment type="subcellular location">
    <subcellularLocation>
        <location evidence="1">Membrane</location>
        <topology evidence="1">Multi-pass membrane protein</topology>
    </subcellularLocation>
</comment>
<keyword evidence="7" id="KW-0413">Isomerase</keyword>
<feature type="transmembrane region" description="Helical" evidence="8">
    <location>
        <begin position="122"/>
        <end position="143"/>
    </location>
</feature>
<evidence type="ECO:0000256" key="5">
    <source>
        <dbReference type="ARBA" id="ARBA00022989"/>
    </source>
</evidence>
<dbReference type="Proteomes" id="UP001595645">
    <property type="component" value="Unassembled WGS sequence"/>
</dbReference>
<keyword evidence="3 8" id="KW-0812">Transmembrane</keyword>
<keyword evidence="5 8" id="KW-1133">Transmembrane helix</keyword>
<evidence type="ECO:0000256" key="8">
    <source>
        <dbReference type="SAM" id="Phobius"/>
    </source>
</evidence>
<evidence type="ECO:0000256" key="6">
    <source>
        <dbReference type="ARBA" id="ARBA00023136"/>
    </source>
</evidence>